<dbReference type="Proteomes" id="UP001264340">
    <property type="component" value="Unassembled WGS sequence"/>
</dbReference>
<gene>
    <name evidence="1" type="ORF">J2804_001887</name>
</gene>
<organism evidence="1 2">
    <name type="scientific">Paraburkholderia terricola</name>
    <dbReference type="NCBI Taxonomy" id="169427"/>
    <lineage>
        <taxon>Bacteria</taxon>
        <taxon>Pseudomonadati</taxon>
        <taxon>Pseudomonadota</taxon>
        <taxon>Betaproteobacteria</taxon>
        <taxon>Burkholderiales</taxon>
        <taxon>Burkholderiaceae</taxon>
        <taxon>Paraburkholderia</taxon>
    </lineage>
</organism>
<accession>A0ABU1LP19</accession>
<sequence length="49" mass="5530">MPTFASHPLARISQKTLKALAKRLLKEHGVQPASIDAMTLDEVIWWLTD</sequence>
<proteinExistence type="predicted"/>
<reference evidence="1 2" key="1">
    <citation type="submission" date="2023-07" db="EMBL/GenBank/DDBJ databases">
        <title>Sorghum-associated microbial communities from plants grown in Nebraska, USA.</title>
        <authorList>
            <person name="Schachtman D."/>
        </authorList>
    </citation>
    <scope>NUCLEOTIDE SEQUENCE [LARGE SCALE GENOMIC DNA]</scope>
    <source>
        <strain evidence="1 2">DS1316</strain>
    </source>
</reference>
<protein>
    <submittedName>
        <fullName evidence="1">Isopentenyldiphosphate isomerase</fullName>
    </submittedName>
</protein>
<dbReference type="GO" id="GO:0016853">
    <property type="term" value="F:isomerase activity"/>
    <property type="evidence" value="ECO:0007669"/>
    <property type="project" value="UniProtKB-KW"/>
</dbReference>
<comment type="caution">
    <text evidence="1">The sequence shown here is derived from an EMBL/GenBank/DDBJ whole genome shotgun (WGS) entry which is preliminary data.</text>
</comment>
<name>A0ABU1LP19_9BURK</name>
<evidence type="ECO:0000313" key="1">
    <source>
        <dbReference type="EMBL" id="MDR6408494.1"/>
    </source>
</evidence>
<evidence type="ECO:0000313" key="2">
    <source>
        <dbReference type="Proteomes" id="UP001264340"/>
    </source>
</evidence>
<keyword evidence="2" id="KW-1185">Reference proteome</keyword>
<keyword evidence="1" id="KW-0413">Isomerase</keyword>
<dbReference type="EMBL" id="JAVDRP010000003">
    <property type="protein sequence ID" value="MDR6408494.1"/>
    <property type="molecule type" value="Genomic_DNA"/>
</dbReference>